<name>A0A1A9VE29_GLOAU</name>
<dbReference type="VEuPathDB" id="VectorBase:GAUT034299"/>
<protein>
    <submittedName>
        <fullName evidence="1">Uncharacterized protein</fullName>
    </submittedName>
</protein>
<keyword evidence="2" id="KW-1185">Reference proteome</keyword>
<dbReference type="AlphaFoldDB" id="A0A1A9VE29"/>
<evidence type="ECO:0000313" key="2">
    <source>
        <dbReference type="Proteomes" id="UP000078200"/>
    </source>
</evidence>
<evidence type="ECO:0000313" key="1">
    <source>
        <dbReference type="EnsemblMetazoa" id="GAUT034299-PA"/>
    </source>
</evidence>
<dbReference type="Proteomes" id="UP000078200">
    <property type="component" value="Unassembled WGS sequence"/>
</dbReference>
<reference evidence="1" key="1">
    <citation type="submission" date="2020-05" db="UniProtKB">
        <authorList>
            <consortium name="EnsemblMetazoa"/>
        </authorList>
    </citation>
    <scope>IDENTIFICATION</scope>
    <source>
        <strain evidence="1">TTRI</strain>
    </source>
</reference>
<sequence>MLIHRTIHQRKHFLYRMAIETEKMCTSSNAGGRSNSRNTEQEHCVCKSVALKSILSHSIHIKT</sequence>
<organism evidence="1 2">
    <name type="scientific">Glossina austeni</name>
    <name type="common">Savannah tsetse fly</name>
    <dbReference type="NCBI Taxonomy" id="7395"/>
    <lineage>
        <taxon>Eukaryota</taxon>
        <taxon>Metazoa</taxon>
        <taxon>Ecdysozoa</taxon>
        <taxon>Arthropoda</taxon>
        <taxon>Hexapoda</taxon>
        <taxon>Insecta</taxon>
        <taxon>Pterygota</taxon>
        <taxon>Neoptera</taxon>
        <taxon>Endopterygota</taxon>
        <taxon>Diptera</taxon>
        <taxon>Brachycera</taxon>
        <taxon>Muscomorpha</taxon>
        <taxon>Hippoboscoidea</taxon>
        <taxon>Glossinidae</taxon>
        <taxon>Glossina</taxon>
    </lineage>
</organism>
<accession>A0A1A9VE29</accession>
<dbReference type="EnsemblMetazoa" id="GAUT034299-RA">
    <property type="protein sequence ID" value="GAUT034299-PA"/>
    <property type="gene ID" value="GAUT034299"/>
</dbReference>
<proteinExistence type="predicted"/>